<dbReference type="SUPFAM" id="SSF57667">
    <property type="entry name" value="beta-beta-alpha zinc fingers"/>
    <property type="match status" value="6"/>
</dbReference>
<evidence type="ECO:0000256" key="3">
    <source>
        <dbReference type="ARBA" id="ARBA00022771"/>
    </source>
</evidence>
<evidence type="ECO:0000256" key="2">
    <source>
        <dbReference type="ARBA" id="ARBA00022737"/>
    </source>
</evidence>
<keyword evidence="1" id="KW-0479">Metal-binding</keyword>
<feature type="domain" description="C2H2-type" evidence="8">
    <location>
        <begin position="635"/>
        <end position="664"/>
    </location>
</feature>
<dbReference type="GeneID" id="101857182"/>
<organism evidence="9 10">
    <name type="scientific">Aplysia californica</name>
    <name type="common">California sea hare</name>
    <dbReference type="NCBI Taxonomy" id="6500"/>
    <lineage>
        <taxon>Eukaryota</taxon>
        <taxon>Metazoa</taxon>
        <taxon>Spiralia</taxon>
        <taxon>Lophotrochozoa</taxon>
        <taxon>Mollusca</taxon>
        <taxon>Gastropoda</taxon>
        <taxon>Heterobranchia</taxon>
        <taxon>Euthyneura</taxon>
        <taxon>Tectipleura</taxon>
        <taxon>Aplysiida</taxon>
        <taxon>Aplysioidea</taxon>
        <taxon>Aplysiidae</taxon>
        <taxon>Aplysia</taxon>
    </lineage>
</organism>
<dbReference type="PROSITE" id="PS00028">
    <property type="entry name" value="ZINC_FINGER_C2H2_1"/>
    <property type="match status" value="9"/>
</dbReference>
<feature type="domain" description="C2H2-type" evidence="8">
    <location>
        <begin position="289"/>
        <end position="318"/>
    </location>
</feature>
<proteinExistence type="predicted"/>
<dbReference type="Pfam" id="PF00096">
    <property type="entry name" value="zf-C2H2"/>
    <property type="match status" value="6"/>
</dbReference>
<protein>
    <submittedName>
        <fullName evidence="10">Zinc finger protein Xfin isoform X1</fullName>
    </submittedName>
</protein>
<keyword evidence="9" id="KW-1185">Reference proteome</keyword>
<reference evidence="10" key="1">
    <citation type="submission" date="2025-08" db="UniProtKB">
        <authorList>
            <consortium name="RefSeq"/>
        </authorList>
    </citation>
    <scope>IDENTIFICATION</scope>
</reference>
<evidence type="ECO:0000313" key="10">
    <source>
        <dbReference type="RefSeq" id="XP_005096525.1"/>
    </source>
</evidence>
<feature type="domain" description="C2H2-type" evidence="8">
    <location>
        <begin position="665"/>
        <end position="692"/>
    </location>
</feature>
<keyword evidence="4" id="KW-0862">Zinc</keyword>
<feature type="compositionally biased region" description="Basic and acidic residues" evidence="7">
    <location>
        <begin position="186"/>
        <end position="206"/>
    </location>
</feature>
<feature type="domain" description="C2H2-type" evidence="8">
    <location>
        <begin position="261"/>
        <end position="288"/>
    </location>
</feature>
<feature type="region of interest" description="Disordered" evidence="7">
    <location>
        <begin position="174"/>
        <end position="255"/>
    </location>
</feature>
<dbReference type="InterPro" id="IPR013087">
    <property type="entry name" value="Znf_C2H2_type"/>
</dbReference>
<dbReference type="Gene3D" id="3.30.160.60">
    <property type="entry name" value="Classic Zinc Finger"/>
    <property type="match status" value="11"/>
</dbReference>
<dbReference type="RefSeq" id="XP_005096525.1">
    <property type="nucleotide sequence ID" value="XM_005096468.3"/>
</dbReference>
<feature type="domain" description="C2H2-type" evidence="8">
    <location>
        <begin position="150"/>
        <end position="178"/>
    </location>
</feature>
<evidence type="ECO:0000259" key="8">
    <source>
        <dbReference type="PROSITE" id="PS50157"/>
    </source>
</evidence>
<dbReference type="InterPro" id="IPR036236">
    <property type="entry name" value="Znf_C2H2_sf"/>
</dbReference>
<feature type="domain" description="C2H2-type" evidence="8">
    <location>
        <begin position="319"/>
        <end position="348"/>
    </location>
</feature>
<dbReference type="SMART" id="SM00355">
    <property type="entry name" value="ZnF_C2H2"/>
    <property type="match status" value="13"/>
</dbReference>
<name>A0ABM0JLI4_APLCA</name>
<accession>A0ABM0JLI4</accession>
<keyword evidence="2" id="KW-0677">Repeat</keyword>
<feature type="domain" description="C2H2-type" evidence="8">
    <location>
        <begin position="693"/>
        <end position="720"/>
    </location>
</feature>
<feature type="domain" description="C2H2-type" evidence="8">
    <location>
        <begin position="491"/>
        <end position="518"/>
    </location>
</feature>
<evidence type="ECO:0000313" key="9">
    <source>
        <dbReference type="Proteomes" id="UP000694888"/>
    </source>
</evidence>
<dbReference type="Proteomes" id="UP000694888">
    <property type="component" value="Unplaced"/>
</dbReference>
<evidence type="ECO:0000256" key="5">
    <source>
        <dbReference type="ARBA" id="ARBA00023242"/>
    </source>
</evidence>
<evidence type="ECO:0000256" key="1">
    <source>
        <dbReference type="ARBA" id="ARBA00022723"/>
    </source>
</evidence>
<evidence type="ECO:0000256" key="6">
    <source>
        <dbReference type="PROSITE-ProRule" id="PRU00042"/>
    </source>
</evidence>
<dbReference type="Pfam" id="PF13912">
    <property type="entry name" value="zf-C2H2_6"/>
    <property type="match status" value="1"/>
</dbReference>
<feature type="compositionally biased region" description="Basic and acidic residues" evidence="7">
    <location>
        <begin position="213"/>
        <end position="234"/>
    </location>
</feature>
<evidence type="ECO:0000256" key="4">
    <source>
        <dbReference type="ARBA" id="ARBA00022833"/>
    </source>
</evidence>
<feature type="domain" description="C2H2-type" evidence="8">
    <location>
        <begin position="607"/>
        <end position="634"/>
    </location>
</feature>
<dbReference type="PANTHER" id="PTHR24393:SF34">
    <property type="entry name" value="PR_SET DOMAIN 13"/>
    <property type="match status" value="1"/>
</dbReference>
<sequence>MNESENDSNPTSDTLAFIDLNGTPVIADGDTEEDYFICRKCNKVFKNLPDYLEHKIKDENFRITQTRSKADKRFALPNLVQKRKRQVRKRKAQVVSVRKDANGVDAAVEQNTDTDNEKKEENLDLLKQEKEKDSGPKHITGNVERAATAYSCSVCQKTFRREATLRWHIKYEHNQKEENSDESDAEESKIKEEVLSSRDEDYKAEKEIEEEDDHHLNDDAEGPGRKPREIHVVIEKPGTAEPVKQRVSKPSTGAAETERPYSCDICFRSFKELTVLKAHAVVHSDERKYICTFENCPYGFKTKGCLVRHMRRHTGERPYECERCGRAFAESGALTRHMKARRNCSEAPDSQFPRYRKSWNYHPNIPAVIDPSQRDAHRGPSTLPVPNKPELPVTDLHFILSHGAEEIVEGEDTLTGVTVKLDSSAAGAPSVEEWTVKAEPGSLAQVEVGAETKMVNSVVKPLGSLVSTGAGQDSEMLELQSIAQAEVLKPTQCQVCKKDFAAEEGLEIHLRSHLADKPSHCGLCHFLSNDREELRQHILSMHYDSLNNIEASVLSSEDPAQNKGQNSNKKVVLREALIAVKQLFSLKKNRASPTETTAPEPSTAGSVKCMVCDKSFRGSTYLRQHMRMHTGDRPYQCPHSDCHQSFISRDILKKHMFVHTEQRDFKCGECGKMFKRLAHVQQHLRVHYQDRSFRCSVCDKLFKSQNSLKVHMRTHSGINPYRCHVCGRHFRERGSLQRHQRLHTGEKPYVCPRCNRGFAEQGTLSRHLKAKIPCSADREQSSGTQGMEEGTVLAQFSTVVADTQHYILPQLDDDQSLILPSAPGAEQEELTGEYVVENIEVITEEADSSVRHSTEEAILATTVDGQRVEGAVVDGQMVSTGQVVDGQMVSTEQMVDGQIVTTGQVVDGQMVNTGQVVDGQMVGAEAVEGQMVDSAVVEALANEGDEQTETLQIFDASTGESVIIVAERSIVDLVREQQLTFDSVQGESSLQRIKDLIIAAGEGRVTASTQSELDVAVQEPLWQDQQIDIGTADTVIVSGIGAETTETSQLGTEQVTVLDTVSDLGPELMAERGSGD</sequence>
<keyword evidence="5" id="KW-0539">Nucleus</keyword>
<dbReference type="PANTHER" id="PTHR24393">
    <property type="entry name" value="ZINC FINGER PROTEIN"/>
    <property type="match status" value="1"/>
</dbReference>
<feature type="domain" description="C2H2-type" evidence="8">
    <location>
        <begin position="721"/>
        <end position="748"/>
    </location>
</feature>
<feature type="domain" description="C2H2-type" evidence="8">
    <location>
        <begin position="749"/>
        <end position="779"/>
    </location>
</feature>
<keyword evidence="3 6" id="KW-0863">Zinc-finger</keyword>
<gene>
    <name evidence="10" type="primary">LOC101857182</name>
</gene>
<evidence type="ECO:0000256" key="7">
    <source>
        <dbReference type="SAM" id="MobiDB-lite"/>
    </source>
</evidence>
<dbReference type="PROSITE" id="PS50157">
    <property type="entry name" value="ZINC_FINGER_C2H2_2"/>
    <property type="match status" value="11"/>
</dbReference>